<dbReference type="PANTHER" id="PTHR42643">
    <property type="entry name" value="IONOTROPIC RECEPTOR 20A-RELATED"/>
    <property type="match status" value="1"/>
</dbReference>
<dbReference type="InterPro" id="IPR001320">
    <property type="entry name" value="Iontro_rcpt_C"/>
</dbReference>
<evidence type="ECO:0000256" key="3">
    <source>
        <dbReference type="ARBA" id="ARBA00022475"/>
    </source>
</evidence>
<evidence type="ECO:0000256" key="6">
    <source>
        <dbReference type="ARBA" id="ARBA00023136"/>
    </source>
</evidence>
<feature type="transmembrane region" description="Helical" evidence="9">
    <location>
        <begin position="371"/>
        <end position="391"/>
    </location>
</feature>
<evidence type="ECO:0000256" key="9">
    <source>
        <dbReference type="SAM" id="Phobius"/>
    </source>
</evidence>
<accession>A0ABN7B915</accession>
<gene>
    <name evidence="11" type="ORF">NTJ_13701</name>
</gene>
<keyword evidence="7" id="KW-0675">Receptor</keyword>
<feature type="domain" description="Ionotropic glutamate receptor C-terminal" evidence="10">
    <location>
        <begin position="304"/>
        <end position="491"/>
    </location>
</feature>
<dbReference type="SUPFAM" id="SSF53850">
    <property type="entry name" value="Periplasmic binding protein-like II"/>
    <property type="match status" value="1"/>
</dbReference>
<evidence type="ECO:0000256" key="7">
    <source>
        <dbReference type="ARBA" id="ARBA00023170"/>
    </source>
</evidence>
<evidence type="ECO:0000256" key="2">
    <source>
        <dbReference type="ARBA" id="ARBA00008685"/>
    </source>
</evidence>
<feature type="transmembrane region" description="Helical" evidence="9">
    <location>
        <begin position="306"/>
        <end position="327"/>
    </location>
</feature>
<keyword evidence="12" id="KW-1185">Reference proteome</keyword>
<dbReference type="InterPro" id="IPR052192">
    <property type="entry name" value="Insect_Ionotropic_Sensory_Rcpt"/>
</dbReference>
<keyword evidence="3" id="KW-1003">Cell membrane</keyword>
<organism evidence="11 12">
    <name type="scientific">Nesidiocoris tenuis</name>
    <dbReference type="NCBI Taxonomy" id="355587"/>
    <lineage>
        <taxon>Eukaryota</taxon>
        <taxon>Metazoa</taxon>
        <taxon>Ecdysozoa</taxon>
        <taxon>Arthropoda</taxon>
        <taxon>Hexapoda</taxon>
        <taxon>Insecta</taxon>
        <taxon>Pterygota</taxon>
        <taxon>Neoptera</taxon>
        <taxon>Paraneoptera</taxon>
        <taxon>Hemiptera</taxon>
        <taxon>Heteroptera</taxon>
        <taxon>Panheteroptera</taxon>
        <taxon>Cimicomorpha</taxon>
        <taxon>Miridae</taxon>
        <taxon>Dicyphina</taxon>
        <taxon>Nesidiocoris</taxon>
    </lineage>
</organism>
<dbReference type="Gene3D" id="1.10.287.70">
    <property type="match status" value="1"/>
</dbReference>
<evidence type="ECO:0000256" key="1">
    <source>
        <dbReference type="ARBA" id="ARBA00004651"/>
    </source>
</evidence>
<evidence type="ECO:0000313" key="11">
    <source>
        <dbReference type="EMBL" id="BET00885.1"/>
    </source>
</evidence>
<evidence type="ECO:0000313" key="12">
    <source>
        <dbReference type="Proteomes" id="UP001307889"/>
    </source>
</evidence>
<protein>
    <submittedName>
        <fullName evidence="11">Ligand-gated ion channel</fullName>
    </submittedName>
</protein>
<reference evidence="11 12" key="1">
    <citation type="submission" date="2023-09" db="EMBL/GenBank/DDBJ databases">
        <title>Nesidiocoris tenuis whole genome shotgun sequence.</title>
        <authorList>
            <person name="Shibata T."/>
            <person name="Shimoda M."/>
            <person name="Kobayashi T."/>
            <person name="Uehara T."/>
        </authorList>
    </citation>
    <scope>NUCLEOTIDE SEQUENCE [LARGE SCALE GENOMIC DNA]</scope>
    <source>
        <strain evidence="11 12">Japan</strain>
    </source>
</reference>
<evidence type="ECO:0000256" key="8">
    <source>
        <dbReference type="ARBA" id="ARBA00023180"/>
    </source>
</evidence>
<keyword evidence="5 9" id="KW-1133">Transmembrane helix</keyword>
<evidence type="ECO:0000256" key="5">
    <source>
        <dbReference type="ARBA" id="ARBA00022989"/>
    </source>
</evidence>
<keyword evidence="8" id="KW-0325">Glycoprotein</keyword>
<feature type="transmembrane region" description="Helical" evidence="9">
    <location>
        <begin position="550"/>
        <end position="577"/>
    </location>
</feature>
<dbReference type="EMBL" id="AP028920">
    <property type="protein sequence ID" value="BET00885.1"/>
    <property type="molecule type" value="Genomic_DNA"/>
</dbReference>
<dbReference type="PANTHER" id="PTHR42643:SF30">
    <property type="entry name" value="IONOTROPIC RECEPTOR 40A-RELATED"/>
    <property type="match status" value="1"/>
</dbReference>
<dbReference type="Pfam" id="PF00060">
    <property type="entry name" value="Lig_chan"/>
    <property type="match status" value="1"/>
</dbReference>
<evidence type="ECO:0000259" key="10">
    <source>
        <dbReference type="Pfam" id="PF00060"/>
    </source>
</evidence>
<proteinExistence type="inferred from homology"/>
<name>A0ABN7B915_9HEMI</name>
<sequence length="598" mass="68047">MIGDFYSAKKIGIVFFRPCVREDGLRIMRLMNTENNIFTKVLRSVNEMEDDSLFDTHGRIGVYFDLTCRQNQRFFDAAATVELNSLRWAWLLDIGTDDFADRFLATANVGFINDMTYAVKSGKGDPAYMLYNAFTRPWLKTDPLVKNHVGTWSGAGTLLYNAPQRKYSLDGSVLKGAFFVTQNIYDDKNLYAQLQNKTYMPSLDTANRFYYAVSLHIADLHNYTLELLKAETWGYLYPNGTWDGMLGMLSTGTADFTMSPMRLGSERLEIADPLFPIQQFTFPFIFKQPKRTGTYKALALQFQMDAWLSTAFMVVVSFMALTLIQWLRNRQQYYREVPPSEAKEGSSIPYNAVLVIGSICLQGLAYEPPDLARRIACFWILFCCLMISTYYNAATMNALLSPSPPGIRNLRELLDSNIPLALNDAAYFTKPKARATILDQPTMDRIDHYGLGFLNLEQGLQLILKGGAFCGEDFTLFKGIGATFKDEQKCDLSIIRVTSPQLACYFTPKKSPYKEMLFQGTLRVKEHGLVDRQYRHWYPAKPECLVNQEWLWVGLEAVSIAIGIFVFGFFTSSAIFVCEILTRFPKNLSCKILVGKQK</sequence>
<evidence type="ECO:0000256" key="4">
    <source>
        <dbReference type="ARBA" id="ARBA00022692"/>
    </source>
</evidence>
<keyword evidence="6 9" id="KW-0472">Membrane</keyword>
<keyword evidence="4 9" id="KW-0812">Transmembrane</keyword>
<comment type="subcellular location">
    <subcellularLocation>
        <location evidence="1">Cell membrane</location>
        <topology evidence="1">Multi-pass membrane protein</topology>
    </subcellularLocation>
</comment>
<dbReference type="Proteomes" id="UP001307889">
    <property type="component" value="Chromosome 12"/>
</dbReference>
<comment type="similarity">
    <text evidence="2">Belongs to the glutamate-gated ion channel (TC 1.A.10.1) family.</text>
</comment>